<dbReference type="EMBL" id="BLKX01000003">
    <property type="protein sequence ID" value="GFG83269.1"/>
    <property type="molecule type" value="Genomic_DNA"/>
</dbReference>
<proteinExistence type="predicted"/>
<sequence>MGATSTRPDRIDVEGGPISARDFKAAREVTEEVLSEADQLRLSNLIVDMARDDDSTRTRAARDRDRATPRDSSHAPSTRLHRSLPGDISYRGRLSARQRKVRSALKNRVMAAAPQSQHRAVHALLGSPDPTDWQRVNTELHRAAGDVHALDDPDRVMVQRLDRAIQSYERGNDRTHVVYVAVRLPPRTPSVFDERDLPAGLRVGTRIAFDQFTPAAHNLHELPGHDDQQVVILEIATTRGMYMGRSGSGDDTSHILPRGMHLRLSSAAVVPYDIPGDFGERLVVQARDLFDDADRKE</sequence>
<comment type="caution">
    <text evidence="2">The sequence shown here is derived from an EMBL/GenBank/DDBJ whole genome shotgun (WGS) entry which is preliminary data.</text>
</comment>
<keyword evidence="3" id="KW-1185">Reference proteome</keyword>
<gene>
    <name evidence="2" type="ORF">MPRG_65450</name>
</gene>
<evidence type="ECO:0000256" key="1">
    <source>
        <dbReference type="SAM" id="MobiDB-lite"/>
    </source>
</evidence>
<evidence type="ECO:0000313" key="2">
    <source>
        <dbReference type="EMBL" id="GFG83269.1"/>
    </source>
</evidence>
<feature type="region of interest" description="Disordered" evidence="1">
    <location>
        <begin position="53"/>
        <end position="90"/>
    </location>
</feature>
<dbReference type="RefSeq" id="WP_120795248.1">
    <property type="nucleotide sequence ID" value="NZ_BLKX01000003.1"/>
</dbReference>
<evidence type="ECO:0000313" key="3">
    <source>
        <dbReference type="Proteomes" id="UP000465240"/>
    </source>
</evidence>
<protein>
    <submittedName>
        <fullName evidence="2">Uncharacterized protein</fullName>
    </submittedName>
</protein>
<feature type="compositionally biased region" description="Basic and acidic residues" evidence="1">
    <location>
        <begin position="53"/>
        <end position="73"/>
    </location>
</feature>
<dbReference type="Proteomes" id="UP000465240">
    <property type="component" value="Unassembled WGS sequence"/>
</dbReference>
<accession>A0ABQ1CFR3</accession>
<reference evidence="2 3" key="1">
    <citation type="journal article" date="2019" name="Emerg. Microbes Infect.">
        <title>Comprehensive subspecies identification of 175 nontuberculous mycobacteria species based on 7547 genomic profiles.</title>
        <authorList>
            <person name="Matsumoto Y."/>
            <person name="Kinjo T."/>
            <person name="Motooka D."/>
            <person name="Nabeya D."/>
            <person name="Jung N."/>
            <person name="Uechi K."/>
            <person name="Horii T."/>
            <person name="Iida T."/>
            <person name="Fujita J."/>
            <person name="Nakamura S."/>
        </authorList>
    </citation>
    <scope>NUCLEOTIDE SEQUENCE [LARGE SCALE GENOMIC DNA]</scope>
    <source>
        <strain evidence="2 3">JCM 18565</strain>
    </source>
</reference>
<organism evidence="2 3">
    <name type="scientific">Mycobacterium paragordonae</name>
    <dbReference type="NCBI Taxonomy" id="1389713"/>
    <lineage>
        <taxon>Bacteria</taxon>
        <taxon>Bacillati</taxon>
        <taxon>Actinomycetota</taxon>
        <taxon>Actinomycetes</taxon>
        <taxon>Mycobacteriales</taxon>
        <taxon>Mycobacteriaceae</taxon>
        <taxon>Mycobacterium</taxon>
    </lineage>
</organism>
<name>A0ABQ1CFR3_9MYCO</name>